<dbReference type="Proteomes" id="UP000823388">
    <property type="component" value="Chromosome 8N"/>
</dbReference>
<dbReference type="PANTHER" id="PTHR46084">
    <property type="entry name" value="PROTEIN MALE DISCOVERER 2"/>
    <property type="match status" value="1"/>
</dbReference>
<keyword evidence="3" id="KW-0732">Signal</keyword>
<keyword evidence="5" id="KW-0472">Membrane</keyword>
<evidence type="ECO:0000256" key="4">
    <source>
        <dbReference type="ARBA" id="ARBA00022989"/>
    </source>
</evidence>
<accession>A0A8T0TQZ7</accession>
<evidence type="ECO:0000256" key="2">
    <source>
        <dbReference type="ARBA" id="ARBA00022692"/>
    </source>
</evidence>
<dbReference type="GO" id="GO:0012505">
    <property type="term" value="C:endomembrane system"/>
    <property type="evidence" value="ECO:0007669"/>
    <property type="project" value="UniProtKB-SubCell"/>
</dbReference>
<comment type="subcellular location">
    <subcellularLocation>
        <location evidence="6">Endomembrane system</location>
        <topology evidence="6">Single-pass membrane protein</topology>
    </subcellularLocation>
    <subcellularLocation>
        <location evidence="1">Membrane</location>
        <topology evidence="1">Single-pass type I membrane protein</topology>
    </subcellularLocation>
</comment>
<evidence type="ECO:0000256" key="3">
    <source>
        <dbReference type="ARBA" id="ARBA00022729"/>
    </source>
</evidence>
<evidence type="ECO:0000256" key="5">
    <source>
        <dbReference type="ARBA" id="ARBA00023136"/>
    </source>
</evidence>
<reference evidence="8" key="1">
    <citation type="submission" date="2020-05" db="EMBL/GenBank/DDBJ databases">
        <title>WGS assembly of Panicum virgatum.</title>
        <authorList>
            <person name="Lovell J.T."/>
            <person name="Jenkins J."/>
            <person name="Shu S."/>
            <person name="Juenger T.E."/>
            <person name="Schmutz J."/>
        </authorList>
    </citation>
    <scope>NUCLEOTIDE SEQUENCE</scope>
    <source>
        <strain evidence="8">AP13</strain>
    </source>
</reference>
<evidence type="ECO:0000313" key="9">
    <source>
        <dbReference type="Proteomes" id="UP000823388"/>
    </source>
</evidence>
<comment type="caution">
    <text evidence="8">The sequence shown here is derived from an EMBL/GenBank/DDBJ whole genome shotgun (WGS) entry which is preliminary data.</text>
</comment>
<evidence type="ECO:0000256" key="6">
    <source>
        <dbReference type="ARBA" id="ARBA00037847"/>
    </source>
</evidence>
<organism evidence="8 9">
    <name type="scientific">Panicum virgatum</name>
    <name type="common">Blackwell switchgrass</name>
    <dbReference type="NCBI Taxonomy" id="38727"/>
    <lineage>
        <taxon>Eukaryota</taxon>
        <taxon>Viridiplantae</taxon>
        <taxon>Streptophyta</taxon>
        <taxon>Embryophyta</taxon>
        <taxon>Tracheophyta</taxon>
        <taxon>Spermatophyta</taxon>
        <taxon>Magnoliopsida</taxon>
        <taxon>Liliopsida</taxon>
        <taxon>Poales</taxon>
        <taxon>Poaceae</taxon>
        <taxon>PACMAD clade</taxon>
        <taxon>Panicoideae</taxon>
        <taxon>Panicodae</taxon>
        <taxon>Paniceae</taxon>
        <taxon>Panicinae</taxon>
        <taxon>Panicum</taxon>
        <taxon>Panicum sect. Hiantes</taxon>
    </lineage>
</organism>
<dbReference type="GO" id="GO:0016020">
    <property type="term" value="C:membrane"/>
    <property type="evidence" value="ECO:0007669"/>
    <property type="project" value="UniProtKB-SubCell"/>
</dbReference>
<dbReference type="PANTHER" id="PTHR46084:SF14">
    <property type="entry name" value="PROTEIN KINASE DOMAIN-CONTAINING PROTEIN"/>
    <property type="match status" value="1"/>
</dbReference>
<keyword evidence="2" id="KW-0812">Transmembrane</keyword>
<proteinExistence type="predicted"/>
<keyword evidence="9" id="KW-1185">Reference proteome</keyword>
<evidence type="ECO:0000313" key="8">
    <source>
        <dbReference type="EMBL" id="KAG2614481.1"/>
    </source>
</evidence>
<protein>
    <submittedName>
        <fullName evidence="8">Uncharacterized protein</fullName>
    </submittedName>
</protein>
<dbReference type="AlphaFoldDB" id="A0A8T0TQZ7"/>
<evidence type="ECO:0000256" key="1">
    <source>
        <dbReference type="ARBA" id="ARBA00004479"/>
    </source>
</evidence>
<sequence length="76" mass="8281">MADPMLRSSVPDKDLAALCDVVRLCIHSDKGKRPGMGEVARLMRCVTALSPEQASPRDNPLWWAELEIASTTVESG</sequence>
<keyword evidence="4" id="KW-1133">Transmembrane helix</keyword>
<gene>
    <name evidence="8" type="ORF">PVAP13_3NG032025</name>
    <name evidence="7" type="ORF">PVAP13_8NG353185</name>
</gene>
<dbReference type="Proteomes" id="UP000823388">
    <property type="component" value="Chromosome 3N"/>
</dbReference>
<name>A0A8T0TQZ7_PANVG</name>
<dbReference type="EMBL" id="CM029052">
    <property type="protein sequence ID" value="KAG2555520.1"/>
    <property type="molecule type" value="Genomic_DNA"/>
</dbReference>
<evidence type="ECO:0000313" key="7">
    <source>
        <dbReference type="EMBL" id="KAG2555520.1"/>
    </source>
</evidence>
<dbReference type="EMBL" id="CM029042">
    <property type="protein sequence ID" value="KAG2614481.1"/>
    <property type="molecule type" value="Genomic_DNA"/>
</dbReference>